<dbReference type="EMBL" id="LR797504">
    <property type="protein sequence ID" value="CAB4221692.1"/>
    <property type="molecule type" value="Genomic_DNA"/>
</dbReference>
<sequence>MAFQQFFPFIPTNMSWEDWNGNLAIYYSQELIPYNTEDNWLETARNVAQLPTFSVYPVPDPTLFGEWQDWAKEFTMIINGPSS</sequence>
<evidence type="ECO:0000313" key="3">
    <source>
        <dbReference type="EMBL" id="CAB4221692.1"/>
    </source>
</evidence>
<name>A0A6J5RGV1_9CAUD</name>
<proteinExistence type="predicted"/>
<accession>A0A6J5RGV1</accession>
<organism evidence="1">
    <name type="scientific">uncultured Caudovirales phage</name>
    <dbReference type="NCBI Taxonomy" id="2100421"/>
    <lineage>
        <taxon>Viruses</taxon>
        <taxon>Duplodnaviria</taxon>
        <taxon>Heunggongvirae</taxon>
        <taxon>Uroviricota</taxon>
        <taxon>Caudoviricetes</taxon>
        <taxon>Peduoviridae</taxon>
        <taxon>Maltschvirus</taxon>
        <taxon>Maltschvirus maltsch</taxon>
    </lineage>
</organism>
<gene>
    <name evidence="1" type="ORF">UFOVP1286_3</name>
    <name evidence="2" type="ORF">UFOVP1407_33</name>
    <name evidence="3" type="ORF">UFOVP1640_93</name>
</gene>
<dbReference type="EMBL" id="LR797247">
    <property type="protein sequence ID" value="CAB4195222.1"/>
    <property type="molecule type" value="Genomic_DNA"/>
</dbReference>
<evidence type="ECO:0000313" key="1">
    <source>
        <dbReference type="EMBL" id="CAB4195222.1"/>
    </source>
</evidence>
<dbReference type="EMBL" id="LR797360">
    <property type="protein sequence ID" value="CAB4205540.1"/>
    <property type="molecule type" value="Genomic_DNA"/>
</dbReference>
<evidence type="ECO:0000313" key="2">
    <source>
        <dbReference type="EMBL" id="CAB4205540.1"/>
    </source>
</evidence>
<protein>
    <submittedName>
        <fullName evidence="1">Uncharacterized protein</fullName>
    </submittedName>
</protein>
<reference evidence="1" key="1">
    <citation type="submission" date="2020-05" db="EMBL/GenBank/DDBJ databases">
        <authorList>
            <person name="Chiriac C."/>
            <person name="Salcher M."/>
            <person name="Ghai R."/>
            <person name="Kavagutti S V."/>
        </authorList>
    </citation>
    <scope>NUCLEOTIDE SEQUENCE</scope>
</reference>